<evidence type="ECO:0000313" key="2">
    <source>
        <dbReference type="Proteomes" id="UP000034980"/>
    </source>
</evidence>
<name>W2CYM4_9BACT</name>
<sequence>MLDSVYLLLFIIDVQKMTDGFLIPLLLQD</sequence>
<dbReference type="EMBL" id="AYYF01001286">
    <property type="protein sequence ID" value="ETK12265.1"/>
    <property type="molecule type" value="Genomic_DNA"/>
</dbReference>
<dbReference type="Proteomes" id="UP000034980">
    <property type="component" value="Unassembled WGS sequence"/>
</dbReference>
<protein>
    <submittedName>
        <fullName evidence="1">Uncharacterized protein</fullName>
    </submittedName>
</protein>
<dbReference type="AlphaFoldDB" id="W2CYM4"/>
<comment type="caution">
    <text evidence="1">The sequence shown here is derived from an EMBL/GenBank/DDBJ whole genome shotgun (WGS) entry which is preliminary data.</text>
</comment>
<accession>W2CYM4</accession>
<organism evidence="1 2">
    <name type="scientific">Tannerella sp. oral taxon BU063 isolate Cell 8/11</name>
    <dbReference type="NCBI Taxonomy" id="1411915"/>
    <lineage>
        <taxon>Bacteria</taxon>
        <taxon>Pseudomonadati</taxon>
        <taxon>Bacteroidota</taxon>
        <taxon>Bacteroidia</taxon>
        <taxon>Bacteroidales</taxon>
        <taxon>Tannerellaceae</taxon>
        <taxon>Tannerella</taxon>
    </lineage>
</organism>
<gene>
    <name evidence="1" type="ORF">T235_10670</name>
</gene>
<reference evidence="1 2" key="1">
    <citation type="submission" date="2013-11" db="EMBL/GenBank/DDBJ databases">
        <title>Single cell genomics of uncultured Tannerella BU063 (oral taxon 286).</title>
        <authorList>
            <person name="Beall C.J."/>
            <person name="Campbell A.G."/>
            <person name="Griffen A.L."/>
            <person name="Podar M."/>
            <person name="Leys E.J."/>
        </authorList>
    </citation>
    <scope>NUCLEOTIDE SEQUENCE [LARGE SCALE GENOMIC DNA]</scope>
    <source>
        <strain evidence="1">Cell 8/11</strain>
    </source>
</reference>
<proteinExistence type="predicted"/>
<evidence type="ECO:0000313" key="1">
    <source>
        <dbReference type="EMBL" id="ETK12265.1"/>
    </source>
</evidence>